<gene>
    <name evidence="1" type="ORF">PITC_006190</name>
</gene>
<dbReference type="AlphaFoldDB" id="A0A0A2LA78"/>
<dbReference type="PhylomeDB" id="A0A0A2LA78"/>
<reference evidence="1 2" key="1">
    <citation type="journal article" date="2015" name="Mol. Plant Microbe Interact.">
        <title>Genome, transcriptome, and functional analyses of Penicillium expansum provide new insights into secondary metabolism and pathogenicity.</title>
        <authorList>
            <person name="Ballester A.R."/>
            <person name="Marcet-Houben M."/>
            <person name="Levin E."/>
            <person name="Sela N."/>
            <person name="Selma-Lazaro C."/>
            <person name="Carmona L."/>
            <person name="Wisniewski M."/>
            <person name="Droby S."/>
            <person name="Gonzalez-Candelas L."/>
            <person name="Gabaldon T."/>
        </authorList>
    </citation>
    <scope>NUCLEOTIDE SEQUENCE [LARGE SCALE GENOMIC DNA]</scope>
    <source>
        <strain evidence="1 2">PHI-1</strain>
    </source>
</reference>
<organism evidence="1 2">
    <name type="scientific">Penicillium italicum</name>
    <name type="common">Blue mold</name>
    <dbReference type="NCBI Taxonomy" id="40296"/>
    <lineage>
        <taxon>Eukaryota</taxon>
        <taxon>Fungi</taxon>
        <taxon>Dikarya</taxon>
        <taxon>Ascomycota</taxon>
        <taxon>Pezizomycotina</taxon>
        <taxon>Eurotiomycetes</taxon>
        <taxon>Eurotiomycetidae</taxon>
        <taxon>Eurotiales</taxon>
        <taxon>Aspergillaceae</taxon>
        <taxon>Penicillium</taxon>
    </lineage>
</organism>
<protein>
    <submittedName>
        <fullName evidence="1">Uncharacterized protein</fullName>
    </submittedName>
</protein>
<name>A0A0A2LA78_PENIT</name>
<dbReference type="OrthoDB" id="9978173at2759"/>
<keyword evidence="2" id="KW-1185">Reference proteome</keyword>
<dbReference type="HOGENOM" id="CLU_3377303_0_0_1"/>
<comment type="caution">
    <text evidence="1">The sequence shown here is derived from an EMBL/GenBank/DDBJ whole genome shotgun (WGS) entry which is preliminary data.</text>
</comment>
<dbReference type="STRING" id="40296.A0A0A2LA78"/>
<dbReference type="Proteomes" id="UP000030104">
    <property type="component" value="Unassembled WGS sequence"/>
</dbReference>
<evidence type="ECO:0000313" key="1">
    <source>
        <dbReference type="EMBL" id="KGO76076.1"/>
    </source>
</evidence>
<dbReference type="EMBL" id="JQGA01000355">
    <property type="protein sequence ID" value="KGO76076.1"/>
    <property type="molecule type" value="Genomic_DNA"/>
</dbReference>
<sequence>MPITLTTAKHPPRGWKLQRVAEVEKLFEQSCLKE</sequence>
<proteinExistence type="predicted"/>
<evidence type="ECO:0000313" key="2">
    <source>
        <dbReference type="Proteomes" id="UP000030104"/>
    </source>
</evidence>
<accession>A0A0A2LA78</accession>